<feature type="domain" description="Cadherin-like" evidence="3">
    <location>
        <begin position="645"/>
        <end position="696"/>
    </location>
</feature>
<evidence type="ECO:0000256" key="1">
    <source>
        <dbReference type="SAM" id="MobiDB-lite"/>
    </source>
</evidence>
<gene>
    <name evidence="4" type="ORF">SG34_032220</name>
</gene>
<feature type="domain" description="Cadherin-like" evidence="3">
    <location>
        <begin position="1198"/>
        <end position="1245"/>
    </location>
</feature>
<dbReference type="Gene3D" id="2.60.40.1200">
    <property type="match status" value="10"/>
</dbReference>
<dbReference type="EMBL" id="CP059734">
    <property type="protein sequence ID" value="WDE08589.1"/>
    <property type="molecule type" value="Genomic_DNA"/>
</dbReference>
<dbReference type="Proteomes" id="UP000032352">
    <property type="component" value="Chromosome pTvir"/>
</dbReference>
<reference evidence="4 5" key="1">
    <citation type="journal article" date="2015" name="Genome Announc.">
        <title>Draft Genome Sequences of Marine Isolates of Thalassomonas viridans and Thalassomonas actiniarum.</title>
        <authorList>
            <person name="Olonade I."/>
            <person name="van Zyl L.J."/>
            <person name="Trindade M."/>
        </authorList>
    </citation>
    <scope>NUCLEOTIDE SEQUENCE [LARGE SCALE GENOMIC DNA]</scope>
    <source>
        <strain evidence="4 5">XOM25</strain>
    </source>
</reference>
<protein>
    <submittedName>
        <fullName evidence="4">Tandem-95 repeat protein</fullName>
    </submittedName>
</protein>
<feature type="domain" description="Cadherin-like" evidence="3">
    <location>
        <begin position="540"/>
        <end position="588"/>
    </location>
</feature>
<dbReference type="InterPro" id="IPR040853">
    <property type="entry name" value="RapA2_cadherin-like"/>
</dbReference>
<evidence type="ECO:0000313" key="5">
    <source>
        <dbReference type="Proteomes" id="UP000032352"/>
    </source>
</evidence>
<keyword evidence="5" id="KW-1185">Reference proteome</keyword>
<feature type="domain" description="Cadherin-like" evidence="3">
    <location>
        <begin position="326"/>
        <end position="374"/>
    </location>
</feature>
<organism evidence="4 5">
    <name type="scientific">Thalassomonas viridans</name>
    <dbReference type="NCBI Taxonomy" id="137584"/>
    <lineage>
        <taxon>Bacteria</taxon>
        <taxon>Pseudomonadati</taxon>
        <taxon>Pseudomonadota</taxon>
        <taxon>Gammaproteobacteria</taxon>
        <taxon>Alteromonadales</taxon>
        <taxon>Colwelliaceae</taxon>
        <taxon>Thalassomonas</taxon>
    </lineage>
</organism>
<feature type="domain" description="Cadherin-like" evidence="3">
    <location>
        <begin position="1091"/>
        <end position="1138"/>
    </location>
</feature>
<proteinExistence type="predicted"/>
<dbReference type="Pfam" id="PF17963">
    <property type="entry name" value="Big_9"/>
    <property type="match status" value="3"/>
</dbReference>
<feature type="compositionally biased region" description="Basic and acidic residues" evidence="1">
    <location>
        <begin position="112"/>
        <end position="121"/>
    </location>
</feature>
<dbReference type="InterPro" id="IPR041690">
    <property type="entry name" value="Cadherin_5"/>
</dbReference>
<sequence>MIDYQVLQNATAFAVKGLVHQKLPDAFALVAGDVITAGALLTFEKGSEISLSFEDGNKQRLYLPAGNDSASVDEPTIVVIDVLEGDASEDDALTHIAMLHQPSEPEDDPELPDTKADKPVESHGGSFTSIERTGAETLVQNGLSRADVASERGALQHNGIQIDKATSQQLPPQFSITQSDSNIAEEDHEVKGNVLDNDADNTLTVRSYAIAGNTYSSGQAASVEGGSLTMLSDGSYRFIPVANWHGELSVSYTINTYATETLNITVTPVSDLTDENEAATTAEDTGLSGNVLLNAASTDGTGTPVVSHFYVGGDDRRYQAGDKVTFDEGELILNQDGSYSFMPDENFNGAVPVITYTVSDGENSKASTLTLNVTPVSDLTDESEVATTAEDTELSGNVLLNAASTDGTGTPVVSYFYVAGDDRRYPAGDKATFDGGELILNQDGSYNFMPDENFNGAVPVITYTVSDGENSKASTLTLNVTPVSDLTDESEVATTAEDTELSGNVLLNAASTDGTGTPVVSHFYVAGDDRRYQAGDKATFDGGELILNQDGSYNFMPDENFNGAVPVITYTVSDGENSKVSTLTLNVTPVSDLTDESEVATTPEDTGVSGNVLSNASTDGTGGLVVTRFSVAGNKESHIVAAEGTTVALAQGAFTLKYDGSYSFTPNTNYNGAVPTITYTVSDGENSISSTLTLNVIPVSDLTDANESGFVDEDSGRSSGNVLDNAGSTDGTGVPVVTHFSVEGYHDRHAVRSEGTSVILTEGELALGKFTLNPDGRYVFQAYRSYTGEALNIIYTVSDGENTNTSTLVISAFQPAGLFDRDESATTNLNTRLTDSVLEPRSSTDVSPPPVVVDFTVEGHDTHQVGAEGTRVMLDEGEFFLKPDGNYSFEPSRGYHGDVPAITYTVSDGEQTDTSTLTIHVTNYSAITDENESVIIDENTELTGKLLDNSSNANINGISTVTYFTVAGHDGEYYVGESITVMLDEGEFTLKHDGSYNFIPKEHFHGDVPVIEYRISDGENTDFSTLTIHVAPVSNLTDENEAATTAEDTGLSGNVLLNAASTDGTGTPVVSHFYVAGDDRRYQAGDKATFDGGELTLNQDGSYSFMPDENFNGAVPVITYTVSDGENSKASTLTLNVTPVSDLTDESEVATTAEDTELSGNVLLNAASTDGTGTPVVSHFYVGGDDRRYQAGDKATFDGGDLTLNQDGSYSFMPDENFNGAVPVITYTVSDGENSKASTLTLNVTPVSDLTDESEVVTTAEDTELSGNVLLNAASTDGTGTPVVSHFYVAGDDRRYQAGDKATFDEGELTLNQDGSYSFMPDENFNGDVPVITYTVSDGENTDISTLSINVYGPPVAVDDSFSVNEGGVVKGNVITRQNQEGVSDSNAAPLTVTQVNGVDLVFNHKGWAKLSIEDNAGNSGTLSINAQGDFTYKNIGFILGSEQPAFTYTLSNGSDTDTATVTFDVKDSAPVANDDYYRVVMHANRETSEPIYGHLISDRLAGDSPGDSPDYSADRTIILTEVEFDNKSYKLDEGMPVGTDGQTSIEIKTSYGSLYVTSLGFYNLQLLDHNKIPEDSKPLVFSYTIKDGDEVHPETDTATLTIEFDTSAYQPRSESILTKGSLIALDVGEMKAPLAPPAKLGDTPDNNGLALTDVLTPAGSGKLEQYLAFNEISSTEDKGSLIQSAPVEEMPEPLFGIGSPEQGANKPVTNGFLAEGARIVGDTLPAAPPPAEPELTEVI</sequence>
<evidence type="ECO:0000313" key="4">
    <source>
        <dbReference type="EMBL" id="WDE08589.1"/>
    </source>
</evidence>
<evidence type="ECO:0000259" key="3">
    <source>
        <dbReference type="Pfam" id="PF17892"/>
    </source>
</evidence>
<feature type="domain" description="Cadherin-like" evidence="3">
    <location>
        <begin position="434"/>
        <end position="481"/>
    </location>
</feature>
<dbReference type="NCBIfam" id="NF012211">
    <property type="entry name" value="tand_rpt_95"/>
    <property type="match status" value="7"/>
</dbReference>
<dbReference type="Pfam" id="PF17892">
    <property type="entry name" value="Cadherin_5"/>
    <property type="match status" value="6"/>
</dbReference>
<feature type="region of interest" description="Disordered" evidence="1">
    <location>
        <begin position="101"/>
        <end position="127"/>
    </location>
</feature>
<dbReference type="KEGG" id="tvd:SG34_032220"/>
<name>A0AAE9Z9H4_9GAMM</name>
<dbReference type="Pfam" id="PF17803">
    <property type="entry name" value="Cadherin_4"/>
    <property type="match status" value="1"/>
</dbReference>
<evidence type="ECO:0000259" key="2">
    <source>
        <dbReference type="Pfam" id="PF17803"/>
    </source>
</evidence>
<reference evidence="4 5" key="2">
    <citation type="journal article" date="2022" name="Mar. Drugs">
        <title>Bioassay-Guided Fractionation Leads to the Detection of Cholic Acid Generated by the Rare Thalassomonas sp.</title>
        <authorList>
            <person name="Pheiffer F."/>
            <person name="Schneider Y.K."/>
            <person name="Hansen E.H."/>
            <person name="Andersen J.H."/>
            <person name="Isaksson J."/>
            <person name="Busche T."/>
            <person name="R C."/>
            <person name="Kalinowski J."/>
            <person name="Zyl L.V."/>
            <person name="Trindade M."/>
        </authorList>
    </citation>
    <scope>NUCLEOTIDE SEQUENCE [LARGE SCALE GENOMIC DNA]</scope>
    <source>
        <strain evidence="4 5">XOM25</strain>
    </source>
</reference>
<dbReference type="RefSeq" id="WP_274038638.1">
    <property type="nucleotide sequence ID" value="NZ_CP059734.1"/>
</dbReference>
<accession>A0AAE9Z9H4</accession>
<feature type="domain" description="RapA2 cadherin-like" evidence="2">
    <location>
        <begin position="1350"/>
        <end position="1433"/>
    </location>
</feature>